<sequence length="536" mass="58900">SEVLAAGAANVYGLKHMTDGDIRGAARVDEEGNQKIMKQFQGELAEVLNAGTENAGLLTAFDMPVPTYLVNEAGDSLDHWKAVNRAASEEADETVAILGDEAADVFAQQEATWATEYSGNISKVVAVETEADVNAYEFTRELRDALTDYTRYDNTVAYGNGLFNRVDYTALQVERYTTGEKVVGEVTGINRDGSEAKAEMTILPYTVSVEPTEGRYESDTYLADLLIYVPETAPETNIPVVVVWHGGSQTGNLFFDATMWWQTAAKEGFALALPTRTDHIYRTIDSVSRMYDVDLFEGAYEILAADGRFDMTRVYTSGQSMGSVASIAVSQFCADKLAAFYGTNASAPNPEVAGGPVPAAEFVGEGNYDDRGIPGFEADTSYDTDNIESFVRSSEAAAAGADIYWDPATETAVVPNQANFKTWTEYYMDQNGVTLENLNPNIRYSNASALNGGTNKDDGTLAEWKTNLARYRTFQWENEDGIPVIEYTFAMWQAHNCQPGYRPVIWDFLKHYSVVDGVHYYSESAFAEDDAVALFQ</sequence>
<protein>
    <recommendedName>
        <fullName evidence="3">Poly(3-hydroxybutyrate) depolymerase</fullName>
    </recommendedName>
</protein>
<accession>A0AA43U6Q4</accession>
<name>A0AA43U6Q4_9ACTN</name>
<evidence type="ECO:0000313" key="1">
    <source>
        <dbReference type="EMBL" id="MDO4842593.1"/>
    </source>
</evidence>
<evidence type="ECO:0008006" key="3">
    <source>
        <dbReference type="Google" id="ProtNLM"/>
    </source>
</evidence>
<gene>
    <name evidence="1" type="ORF">Q3982_07975</name>
</gene>
<comment type="caution">
    <text evidence="1">The sequence shown here is derived from an EMBL/GenBank/DDBJ whole genome shotgun (WGS) entry which is preliminary data.</text>
</comment>
<dbReference type="Gene3D" id="3.40.50.1820">
    <property type="entry name" value="alpha/beta hydrolase"/>
    <property type="match status" value="1"/>
</dbReference>
<dbReference type="InterPro" id="IPR029058">
    <property type="entry name" value="AB_hydrolase_fold"/>
</dbReference>
<dbReference type="SUPFAM" id="SSF53474">
    <property type="entry name" value="alpha/beta-Hydrolases"/>
    <property type="match status" value="1"/>
</dbReference>
<evidence type="ECO:0000313" key="2">
    <source>
        <dbReference type="Proteomes" id="UP001168575"/>
    </source>
</evidence>
<proteinExistence type="predicted"/>
<dbReference type="Proteomes" id="UP001168575">
    <property type="component" value="Unassembled WGS sequence"/>
</dbReference>
<organism evidence="1 2">
    <name type="scientific">Phoenicibacter congonensis</name>
    <dbReference type="NCBI Taxonomy" id="1944646"/>
    <lineage>
        <taxon>Bacteria</taxon>
        <taxon>Bacillati</taxon>
        <taxon>Actinomycetota</taxon>
        <taxon>Coriobacteriia</taxon>
        <taxon>Eggerthellales</taxon>
        <taxon>Eggerthellaceae</taxon>
        <taxon>Phoenicibacter</taxon>
    </lineage>
</organism>
<dbReference type="AlphaFoldDB" id="A0AA43U6Q4"/>
<feature type="non-terminal residue" evidence="1">
    <location>
        <position position="1"/>
    </location>
</feature>
<reference evidence="1" key="1">
    <citation type="submission" date="2023-07" db="EMBL/GenBank/DDBJ databases">
        <title>Between Cages and Wild: Unraveling the Impact of Captivity on Animal Microbiomes and Antimicrobial Resistance.</title>
        <authorList>
            <person name="Schmartz G.P."/>
            <person name="Rehner J."/>
            <person name="Schuff M.J."/>
            <person name="Becker S.L."/>
            <person name="Kravczyk M."/>
            <person name="Gurevich A."/>
            <person name="Francke R."/>
            <person name="Mueller R."/>
            <person name="Keller V."/>
            <person name="Keller A."/>
        </authorList>
    </citation>
    <scope>NUCLEOTIDE SEQUENCE</scope>
    <source>
        <strain evidence="1">S12M_St_49</strain>
    </source>
</reference>
<dbReference type="EMBL" id="JAUMVS010000229">
    <property type="protein sequence ID" value="MDO4842593.1"/>
    <property type="molecule type" value="Genomic_DNA"/>
</dbReference>
<keyword evidence="2" id="KW-1185">Reference proteome</keyword>